<proteinExistence type="predicted"/>
<protein>
    <submittedName>
        <fullName evidence="2">TraR/DksA family transcriptional regulator</fullName>
    </submittedName>
</protein>
<feature type="zinc finger region" description="dksA C4-type" evidence="1">
    <location>
        <begin position="95"/>
        <end position="119"/>
    </location>
</feature>
<gene>
    <name evidence="2" type="ORF">DVJ77_10105</name>
</gene>
<organism evidence="2 3">
    <name type="scientific">Dyella tabacisoli</name>
    <dbReference type="NCBI Taxonomy" id="2282381"/>
    <lineage>
        <taxon>Bacteria</taxon>
        <taxon>Pseudomonadati</taxon>
        <taxon>Pseudomonadota</taxon>
        <taxon>Gammaproteobacteria</taxon>
        <taxon>Lysobacterales</taxon>
        <taxon>Rhodanobacteraceae</taxon>
        <taxon>Dyella</taxon>
    </lineage>
</organism>
<sequence>MSGSTKNILSSTFIEAQRVRLIALRSQLIRAGDAAGAEERVLQDSAGGEAGDMEDGAERFAIQENDEALFHRNVRRLSDVRRALEKIDEGTYGTSDASGSVIPKSRLEAVPEAIYTVGEERLDER</sequence>
<dbReference type="RefSeq" id="WP_114845396.1">
    <property type="nucleotide sequence ID" value="NZ_JBHSPE010000005.1"/>
</dbReference>
<evidence type="ECO:0000313" key="2">
    <source>
        <dbReference type="EMBL" id="RDD81525.1"/>
    </source>
</evidence>
<dbReference type="Gene3D" id="1.20.120.910">
    <property type="entry name" value="DksA, coiled-coil domain"/>
    <property type="match status" value="1"/>
</dbReference>
<accession>A0A369UN76</accession>
<reference evidence="2 3" key="1">
    <citation type="submission" date="2018-07" db="EMBL/GenBank/DDBJ databases">
        <title>Dyella tabacisoli L4-6T, whole genome shotgun sequence.</title>
        <authorList>
            <person name="Zhou X.-K."/>
            <person name="Li W.-J."/>
            <person name="Duan Y.-Q."/>
        </authorList>
    </citation>
    <scope>NUCLEOTIDE SEQUENCE [LARGE SCALE GENOMIC DNA]</scope>
    <source>
        <strain evidence="2 3">L4-6</strain>
    </source>
</reference>
<evidence type="ECO:0000256" key="1">
    <source>
        <dbReference type="PROSITE-ProRule" id="PRU00510"/>
    </source>
</evidence>
<dbReference type="AlphaFoldDB" id="A0A369UN76"/>
<name>A0A369UN76_9GAMM</name>
<dbReference type="PANTHER" id="PTHR33823:SF4">
    <property type="entry name" value="GENERAL STRESS PROTEIN 16O"/>
    <property type="match status" value="1"/>
</dbReference>
<dbReference type="PANTHER" id="PTHR33823">
    <property type="entry name" value="RNA POLYMERASE-BINDING TRANSCRIPTION FACTOR DKSA-RELATED"/>
    <property type="match status" value="1"/>
</dbReference>
<keyword evidence="3" id="KW-1185">Reference proteome</keyword>
<dbReference type="Proteomes" id="UP000253782">
    <property type="component" value="Unassembled WGS sequence"/>
</dbReference>
<dbReference type="SUPFAM" id="SSF109635">
    <property type="entry name" value="DnaK suppressor protein DksA, alpha-hairpin domain"/>
    <property type="match status" value="1"/>
</dbReference>
<dbReference type="EMBL" id="QQAH01000009">
    <property type="protein sequence ID" value="RDD81525.1"/>
    <property type="molecule type" value="Genomic_DNA"/>
</dbReference>
<dbReference type="InterPro" id="IPR037187">
    <property type="entry name" value="DnaK_N"/>
</dbReference>
<dbReference type="PROSITE" id="PS51128">
    <property type="entry name" value="ZF_DKSA_2"/>
    <property type="match status" value="1"/>
</dbReference>
<comment type="caution">
    <text evidence="2">The sequence shown here is derived from an EMBL/GenBank/DDBJ whole genome shotgun (WGS) entry which is preliminary data.</text>
</comment>
<evidence type="ECO:0000313" key="3">
    <source>
        <dbReference type="Proteomes" id="UP000253782"/>
    </source>
</evidence>
<dbReference type="OrthoDB" id="1121111at2"/>